<evidence type="ECO:0000256" key="1">
    <source>
        <dbReference type="SAM" id="MobiDB-lite"/>
    </source>
</evidence>
<evidence type="ECO:0000313" key="4">
    <source>
        <dbReference type="Proteomes" id="UP000722485"/>
    </source>
</evidence>
<dbReference type="EMBL" id="JAANBB010000646">
    <property type="protein sequence ID" value="KAF7537168.1"/>
    <property type="molecule type" value="Genomic_DNA"/>
</dbReference>
<dbReference type="Proteomes" id="UP000722485">
    <property type="component" value="Unassembled WGS sequence"/>
</dbReference>
<feature type="chain" id="PRO_5040206687" evidence="2">
    <location>
        <begin position="22"/>
        <end position="288"/>
    </location>
</feature>
<dbReference type="AlphaFoldDB" id="A0A9P5GWT5"/>
<organism evidence="3 4">
    <name type="scientific">Cylindrodendrum hubeiense</name>
    <dbReference type="NCBI Taxonomy" id="595255"/>
    <lineage>
        <taxon>Eukaryota</taxon>
        <taxon>Fungi</taxon>
        <taxon>Dikarya</taxon>
        <taxon>Ascomycota</taxon>
        <taxon>Pezizomycotina</taxon>
        <taxon>Sordariomycetes</taxon>
        <taxon>Hypocreomycetidae</taxon>
        <taxon>Hypocreales</taxon>
        <taxon>Nectriaceae</taxon>
        <taxon>Cylindrodendrum</taxon>
    </lineage>
</organism>
<evidence type="ECO:0000313" key="3">
    <source>
        <dbReference type="EMBL" id="KAF7537168.1"/>
    </source>
</evidence>
<feature type="region of interest" description="Disordered" evidence="1">
    <location>
        <begin position="252"/>
        <end position="288"/>
    </location>
</feature>
<accession>A0A9P5GWT5</accession>
<dbReference type="OrthoDB" id="5153173at2759"/>
<evidence type="ECO:0000256" key="2">
    <source>
        <dbReference type="SAM" id="SignalP"/>
    </source>
</evidence>
<feature type="compositionally biased region" description="Low complexity" evidence="1">
    <location>
        <begin position="252"/>
        <end position="269"/>
    </location>
</feature>
<feature type="signal peptide" evidence="2">
    <location>
        <begin position="1"/>
        <end position="21"/>
    </location>
</feature>
<gene>
    <name evidence="3" type="ORF">G7Z17_g12913</name>
</gene>
<dbReference type="Gene3D" id="2.60.120.260">
    <property type="entry name" value="Galactose-binding domain-like"/>
    <property type="match status" value="1"/>
</dbReference>
<proteinExistence type="predicted"/>
<feature type="region of interest" description="Disordered" evidence="1">
    <location>
        <begin position="29"/>
        <end position="72"/>
    </location>
</feature>
<reference evidence="3" key="1">
    <citation type="submission" date="2020-03" db="EMBL/GenBank/DDBJ databases">
        <title>Draft Genome Sequence of Cylindrodendrum hubeiense.</title>
        <authorList>
            <person name="Buettner E."/>
            <person name="Kellner H."/>
        </authorList>
    </citation>
    <scope>NUCLEOTIDE SEQUENCE</scope>
    <source>
        <strain evidence="3">IHI 201604</strain>
    </source>
</reference>
<sequence>MARPLIHSFFLASLLSSLAVASPCQGSSSTGALSTTATTPTGSETTPNASFTTPTAPTTPTTEGTSTPTPTDTNVCNYPWPACGSPDTCDALVQIRDSNVDPIINGNFESGSLCPWVLSEANEACAYVASDGADGTDRTFRAPDMKCNRYLEVYQDISSYPNTYVSCSYQWYWDKYYDSDGYVPYLRIWNGDLRIGNRYPTGPGQTGTWMSGNFDFWTDSNGEARIWITAQSPQEDGDNWFAIDEISCYADAPPDVPSASSTTASSTPAEPTPTPVEITPVQPDRAFF</sequence>
<keyword evidence="4" id="KW-1185">Reference proteome</keyword>
<keyword evidence="2" id="KW-0732">Signal</keyword>
<name>A0A9P5GWT5_9HYPO</name>
<protein>
    <submittedName>
        <fullName evidence="3">Uncharacterized protein</fullName>
    </submittedName>
</protein>
<comment type="caution">
    <text evidence="3">The sequence shown here is derived from an EMBL/GenBank/DDBJ whole genome shotgun (WGS) entry which is preliminary data.</text>
</comment>